<gene>
    <name evidence="2" type="ORF">HERILL_LOCUS14176</name>
</gene>
<dbReference type="AlphaFoldDB" id="A0A7R8V2Q1"/>
<accession>A0A7R8V2Q1</accession>
<dbReference type="OrthoDB" id="7786859at2759"/>
<organism evidence="2 3">
    <name type="scientific">Hermetia illucens</name>
    <name type="common">Black soldier fly</name>
    <dbReference type="NCBI Taxonomy" id="343691"/>
    <lineage>
        <taxon>Eukaryota</taxon>
        <taxon>Metazoa</taxon>
        <taxon>Ecdysozoa</taxon>
        <taxon>Arthropoda</taxon>
        <taxon>Hexapoda</taxon>
        <taxon>Insecta</taxon>
        <taxon>Pterygota</taxon>
        <taxon>Neoptera</taxon>
        <taxon>Endopterygota</taxon>
        <taxon>Diptera</taxon>
        <taxon>Brachycera</taxon>
        <taxon>Stratiomyomorpha</taxon>
        <taxon>Stratiomyidae</taxon>
        <taxon>Hermetiinae</taxon>
        <taxon>Hermetia</taxon>
    </lineage>
</organism>
<evidence type="ECO:0000313" key="3">
    <source>
        <dbReference type="Proteomes" id="UP000594454"/>
    </source>
</evidence>
<keyword evidence="1" id="KW-0472">Membrane</keyword>
<feature type="transmembrane region" description="Helical" evidence="1">
    <location>
        <begin position="29"/>
        <end position="49"/>
    </location>
</feature>
<reference evidence="2 3" key="1">
    <citation type="submission" date="2020-11" db="EMBL/GenBank/DDBJ databases">
        <authorList>
            <person name="Wallbank WR R."/>
            <person name="Pardo Diaz C."/>
            <person name="Kozak K."/>
            <person name="Martin S."/>
            <person name="Jiggins C."/>
            <person name="Moest M."/>
            <person name="Warren A I."/>
            <person name="Generalovic N T."/>
            <person name="Byers J.R.P. K."/>
            <person name="Montejo-Kovacevich G."/>
            <person name="Yen C E."/>
        </authorList>
    </citation>
    <scope>NUCLEOTIDE SEQUENCE [LARGE SCALE GENOMIC DNA]</scope>
</reference>
<feature type="transmembrane region" description="Helical" evidence="1">
    <location>
        <begin position="69"/>
        <end position="89"/>
    </location>
</feature>
<keyword evidence="1" id="KW-0812">Transmembrane</keyword>
<dbReference type="Proteomes" id="UP000594454">
    <property type="component" value="Chromosome 5"/>
</dbReference>
<keyword evidence="3" id="KW-1185">Reference proteome</keyword>
<protein>
    <submittedName>
        <fullName evidence="2">Uncharacterized protein</fullName>
    </submittedName>
</protein>
<feature type="transmembrane region" description="Helical" evidence="1">
    <location>
        <begin position="6"/>
        <end position="22"/>
    </location>
</feature>
<dbReference type="EMBL" id="LR899013">
    <property type="protein sequence ID" value="CAD7091775.1"/>
    <property type="molecule type" value="Genomic_DNA"/>
</dbReference>
<evidence type="ECO:0000313" key="2">
    <source>
        <dbReference type="EMBL" id="CAD7091775.1"/>
    </source>
</evidence>
<evidence type="ECO:0000256" key="1">
    <source>
        <dbReference type="SAM" id="Phobius"/>
    </source>
</evidence>
<proteinExistence type="predicted"/>
<sequence>MNITLGVFHILTELLILCSLQVSLKSDVIFTILLWLRILSWCNMYVNILPFKYLVPTLFAKNFKLYLNIFIWFWYGVSIWNSPVLQYLYHQIYHTSSADCIGEGLAVRCILLKDGQDHKHFKTLRKAYLEVKLANGKFSNNLDSSKDNASVTAFQAIKCVMTLKRKLRRIRQAKDLPTEEESASIS</sequence>
<keyword evidence="1" id="KW-1133">Transmembrane helix</keyword>
<name>A0A7R8V2Q1_HERIL</name>
<dbReference type="InParanoid" id="A0A7R8V2Q1"/>